<dbReference type="OrthoDB" id="427480at2759"/>
<evidence type="ECO:0000313" key="4">
    <source>
        <dbReference type="Proteomes" id="UP001152484"/>
    </source>
</evidence>
<dbReference type="Pfam" id="PF03109">
    <property type="entry name" value="ABC1"/>
    <property type="match status" value="1"/>
</dbReference>
<dbReference type="Proteomes" id="UP001152484">
    <property type="component" value="Unassembled WGS sequence"/>
</dbReference>
<dbReference type="InterPro" id="IPR004147">
    <property type="entry name" value="ABC1_dom"/>
</dbReference>
<protein>
    <recommendedName>
        <fullName evidence="2">Protein kinase domain-containing protein</fullName>
    </recommendedName>
</protein>
<dbReference type="GO" id="GO:0004672">
    <property type="term" value="F:protein kinase activity"/>
    <property type="evidence" value="ECO:0007669"/>
    <property type="project" value="InterPro"/>
</dbReference>
<dbReference type="PANTHER" id="PTHR10566">
    <property type="entry name" value="CHAPERONE-ACTIVITY OF BC1 COMPLEX CABC1 -RELATED"/>
    <property type="match status" value="1"/>
</dbReference>
<evidence type="ECO:0000259" key="2">
    <source>
        <dbReference type="PROSITE" id="PS50011"/>
    </source>
</evidence>
<proteinExistence type="inferred from homology"/>
<name>A0A9P0YVJ0_CUSEU</name>
<dbReference type="Gene3D" id="1.10.510.10">
    <property type="entry name" value="Transferase(Phosphotransferase) domain 1"/>
    <property type="match status" value="1"/>
</dbReference>
<dbReference type="InterPro" id="IPR000719">
    <property type="entry name" value="Prot_kinase_dom"/>
</dbReference>
<dbReference type="PANTHER" id="PTHR10566:SF119">
    <property type="entry name" value="OS04G0640500 PROTEIN"/>
    <property type="match status" value="1"/>
</dbReference>
<evidence type="ECO:0000256" key="1">
    <source>
        <dbReference type="ARBA" id="ARBA00009670"/>
    </source>
</evidence>
<dbReference type="InterPro" id="IPR011009">
    <property type="entry name" value="Kinase-like_dom_sf"/>
</dbReference>
<comment type="similarity">
    <text evidence="1">Belongs to the protein kinase superfamily. ADCK protein kinase family.</text>
</comment>
<organism evidence="3 4">
    <name type="scientific">Cuscuta europaea</name>
    <name type="common">European dodder</name>
    <dbReference type="NCBI Taxonomy" id="41803"/>
    <lineage>
        <taxon>Eukaryota</taxon>
        <taxon>Viridiplantae</taxon>
        <taxon>Streptophyta</taxon>
        <taxon>Embryophyta</taxon>
        <taxon>Tracheophyta</taxon>
        <taxon>Spermatophyta</taxon>
        <taxon>Magnoliopsida</taxon>
        <taxon>eudicotyledons</taxon>
        <taxon>Gunneridae</taxon>
        <taxon>Pentapetalae</taxon>
        <taxon>asterids</taxon>
        <taxon>lamiids</taxon>
        <taxon>Solanales</taxon>
        <taxon>Convolvulaceae</taxon>
        <taxon>Cuscuteae</taxon>
        <taxon>Cuscuta</taxon>
        <taxon>Cuscuta subgen. Cuscuta</taxon>
    </lineage>
</organism>
<evidence type="ECO:0000313" key="3">
    <source>
        <dbReference type="EMBL" id="CAH9078459.1"/>
    </source>
</evidence>
<dbReference type="PROSITE" id="PS50011">
    <property type="entry name" value="PROTEIN_KINASE_DOM"/>
    <property type="match status" value="1"/>
</dbReference>
<dbReference type="EMBL" id="CAMAPE010000010">
    <property type="protein sequence ID" value="CAH9078459.1"/>
    <property type="molecule type" value="Genomic_DNA"/>
</dbReference>
<sequence length="700" mass="78883">MQVARPPSPPLFSTPSIPGRSFLRFSWPKRVGFSFSNVCCVAPLLPAAVREEDGFSKYSSYLFELSPDEEEALTEYSISKIYEVYQNKPFVVLRRLLHIVSTFGKWFALRYIDSLSGRVEEMFKVRAEGLRKILVQLGPAYVKIAQAISSRPDLIPPSYLDELSLLQDQITPFPNEVAFSKIEQELGFPLDVLYSEVSPDPVAAASLGQVYQARLRSSKQVVAVKVQRPGVQAAISLDMLILRFLAGLVRKAGKFNTDLQAVVDEWASSLFQEMDYKREADNAVKFRQLYGDIKDVMVPEMYLSQTTHKVLTMQWVEGTKLAEVKDLYLIEVGVYCSFNQLLENGFYHADPHPGNLLRTYDGKLAYLDFGMMGEFKQELRDSFMEACLHLVNRDYDALAKDFVTLGLLPPTADKVAVTTALTGVFQDVVAKGVQNISFGDFLADLGINMYKFKFRIPSYFSLVIRSLAVLEGIAISYDPNYKVLGSTYPWIARKVLTDSSPKLKSTLRALLYKDGKFRIDRLESLISESLRARKERTLTREQSHFRESRFFFKQVLVFALNKKVTFLREVLLDELAKGLDALGLATFDSITTAVSTNLALSSSYSFSLMTDEDIVNLRNLQRLILFLQGLDKRPGMGGLSNRAPFALSHFGSAQELLSLLSVIAELPQDTQQELLLRLPTDLAGKVASRVAARTLRRIFF</sequence>
<dbReference type="SUPFAM" id="SSF56112">
    <property type="entry name" value="Protein kinase-like (PK-like)"/>
    <property type="match status" value="1"/>
</dbReference>
<comment type="caution">
    <text evidence="3">The sequence shown here is derived from an EMBL/GenBank/DDBJ whole genome shotgun (WGS) entry which is preliminary data.</text>
</comment>
<dbReference type="InterPro" id="IPR050154">
    <property type="entry name" value="UbiB_kinase"/>
</dbReference>
<dbReference type="CDD" id="cd05121">
    <property type="entry name" value="ABC1_ADCK3-like"/>
    <property type="match status" value="1"/>
</dbReference>
<keyword evidence="4" id="KW-1185">Reference proteome</keyword>
<feature type="domain" description="Protein kinase" evidence="2">
    <location>
        <begin position="196"/>
        <end position="530"/>
    </location>
</feature>
<accession>A0A9P0YVJ0</accession>
<reference evidence="3" key="1">
    <citation type="submission" date="2022-07" db="EMBL/GenBank/DDBJ databases">
        <authorList>
            <person name="Macas J."/>
            <person name="Novak P."/>
            <person name="Neumann P."/>
        </authorList>
    </citation>
    <scope>NUCLEOTIDE SEQUENCE</scope>
</reference>
<dbReference type="AlphaFoldDB" id="A0A9P0YVJ0"/>
<dbReference type="GO" id="GO:0005524">
    <property type="term" value="F:ATP binding"/>
    <property type="evidence" value="ECO:0007669"/>
    <property type="project" value="InterPro"/>
</dbReference>
<gene>
    <name evidence="3" type="ORF">CEURO_LOCUS6733</name>
</gene>